<dbReference type="PIRSF" id="PIRSF003108">
    <property type="entry name" value="DinJ"/>
    <property type="match status" value="1"/>
</dbReference>
<dbReference type="InterPro" id="IPR007337">
    <property type="entry name" value="RelB/DinJ"/>
</dbReference>
<dbReference type="NCBIfam" id="TIGR02384">
    <property type="entry name" value="RelB_DinJ"/>
    <property type="match status" value="1"/>
</dbReference>
<evidence type="ECO:0000256" key="1">
    <source>
        <dbReference type="ARBA" id="ARBA00010562"/>
    </source>
</evidence>
<dbReference type="EMBL" id="CP001562">
    <property type="protein sequence ID" value="ACS51116.1"/>
    <property type="molecule type" value="Genomic_DNA"/>
</dbReference>
<dbReference type="InterPro" id="IPR013321">
    <property type="entry name" value="Arc_rbn_hlx_hlx"/>
</dbReference>
<dbReference type="AlphaFoldDB" id="C6AA87"/>
<dbReference type="STRING" id="634504.Bgr_08280"/>
<dbReference type="KEGG" id="bgr:Bgr_08280"/>
<evidence type="ECO:0000313" key="7">
    <source>
        <dbReference type="EMBL" id="ACS51827.1"/>
    </source>
</evidence>
<protein>
    <submittedName>
        <fullName evidence="7">DNA-damage-inducible protein J</fullName>
    </submittedName>
</protein>
<dbReference type="Gene3D" id="1.10.1220.10">
    <property type="entry name" value="Met repressor-like"/>
    <property type="match status" value="1"/>
</dbReference>
<keyword evidence="2" id="KW-1277">Toxin-antitoxin system</keyword>
<dbReference type="GO" id="GO:0000987">
    <property type="term" value="F:cis-regulatory region sequence-specific DNA binding"/>
    <property type="evidence" value="ECO:0007669"/>
    <property type="project" value="InterPro"/>
</dbReference>
<sequence length="90" mass="10065">MEIQIMKADSVVRARIPAKMKKQAMITLERMGLSASDLIRITFLRVAEEGCLPFELKVPNSVTRKAIKELDEGKGKTFKNADALFKDLGI</sequence>
<dbReference type="HOGENOM" id="CLU_154558_12_0_5"/>
<evidence type="ECO:0000256" key="2">
    <source>
        <dbReference type="ARBA" id="ARBA00022649"/>
    </source>
</evidence>
<keyword evidence="8" id="KW-1185">Reference proteome</keyword>
<dbReference type="GO" id="GO:0044010">
    <property type="term" value="P:single-species biofilm formation"/>
    <property type="evidence" value="ECO:0007669"/>
    <property type="project" value="InterPro"/>
</dbReference>
<dbReference type="EMBL" id="CP001562">
    <property type="protein sequence ID" value="ACS51508.1"/>
    <property type="molecule type" value="Genomic_DNA"/>
</dbReference>
<dbReference type="GO" id="GO:0006351">
    <property type="term" value="P:DNA-templated transcription"/>
    <property type="evidence" value="ECO:0007669"/>
    <property type="project" value="TreeGrafter"/>
</dbReference>
<dbReference type="KEGG" id="bgr:Bgr_15750"/>
<evidence type="ECO:0000313" key="5">
    <source>
        <dbReference type="EMBL" id="ACS51707.1"/>
    </source>
</evidence>
<dbReference type="KEGG" id="bgr:Bgr_17000"/>
<dbReference type="EMBL" id="CP001562">
    <property type="protein sequence ID" value="ACS51738.1"/>
    <property type="molecule type" value="Genomic_DNA"/>
</dbReference>
<dbReference type="KEGG" id="bgr:Bgr_15260"/>
<dbReference type="EMBL" id="CP001562">
    <property type="protein sequence ID" value="ACS51827.1"/>
    <property type="molecule type" value="Genomic_DNA"/>
</dbReference>
<dbReference type="Pfam" id="PF04221">
    <property type="entry name" value="RelB"/>
    <property type="match status" value="1"/>
</dbReference>
<name>C6AA87_BARGA</name>
<dbReference type="Proteomes" id="UP000001489">
    <property type="component" value="Chromosome"/>
</dbReference>
<dbReference type="GO" id="GO:0015643">
    <property type="term" value="F:toxic substance binding"/>
    <property type="evidence" value="ECO:0007669"/>
    <property type="project" value="InterPro"/>
</dbReference>
<proteinExistence type="inferred from homology"/>
<gene>
    <name evidence="7" type="primary">dinJ6</name>
    <name evidence="3" type="synonym">dinJ1</name>
    <name evidence="4" type="synonym">dinJ3</name>
    <name evidence="5" type="synonym">dinJ4</name>
    <name evidence="6" type="synonym">dinJ5</name>
    <name evidence="3" type="ordered locus">Bgr_08280</name>
    <name evidence="4" type="ordered locus">Bgr_12820</name>
    <name evidence="5" type="ordered locus">Bgr_15260</name>
    <name evidence="6" type="ordered locus">Bgr_15750</name>
    <name evidence="7" type="ordered locus">Bgr_17000</name>
</gene>
<dbReference type="PANTHER" id="PTHR38781:SF1">
    <property type="entry name" value="ANTITOXIN DINJ-RELATED"/>
    <property type="match status" value="1"/>
</dbReference>
<dbReference type="KEGG" id="bgr:Bgr_12820"/>
<dbReference type="eggNOG" id="COG3077">
    <property type="taxonomic scope" value="Bacteria"/>
</dbReference>
<evidence type="ECO:0000313" key="6">
    <source>
        <dbReference type="EMBL" id="ACS51738.1"/>
    </source>
</evidence>
<organism evidence="7 8">
    <name type="scientific">Bartonella grahamii (strain as4aup)</name>
    <dbReference type="NCBI Taxonomy" id="634504"/>
    <lineage>
        <taxon>Bacteria</taxon>
        <taxon>Pseudomonadati</taxon>
        <taxon>Pseudomonadota</taxon>
        <taxon>Alphaproteobacteria</taxon>
        <taxon>Hyphomicrobiales</taxon>
        <taxon>Bartonellaceae</taxon>
        <taxon>Bartonella</taxon>
    </lineage>
</organism>
<dbReference type="InterPro" id="IPR026262">
    <property type="entry name" value="DinJ"/>
</dbReference>
<accession>C6AA87</accession>
<evidence type="ECO:0000313" key="4">
    <source>
        <dbReference type="EMBL" id="ACS51508.1"/>
    </source>
</evidence>
<evidence type="ECO:0000313" key="3">
    <source>
        <dbReference type="EMBL" id="ACS51116.1"/>
    </source>
</evidence>
<reference evidence="7 8" key="1">
    <citation type="journal article" date="2009" name="PLoS Genet.">
        <title>Run-off replication of host-adaptability genes is associated with gene transfer agents in the genome of mouse-infecting Bartonella grahamii.</title>
        <authorList>
            <person name="Berglund E.C."/>
            <person name="Frank A.C."/>
            <person name="Calteau A."/>
            <person name="Vinnere Pettersson O."/>
            <person name="Granberg F."/>
            <person name="Eriksson A.-S."/>
            <person name="Naeslund K."/>
            <person name="Holmberg M."/>
            <person name="Lindroos H."/>
            <person name="Andersson S.G."/>
        </authorList>
    </citation>
    <scope>NUCLEOTIDE SEQUENCE [LARGE SCALE GENOMIC DNA]</scope>
    <source>
        <strain evidence="8">as4aup</strain>
        <strain evidence="7">As4aup</strain>
    </source>
</reference>
<comment type="similarity">
    <text evidence="1">Belongs to the RelB/DinJ antitoxin family.</text>
</comment>
<dbReference type="PANTHER" id="PTHR38781">
    <property type="entry name" value="ANTITOXIN DINJ-RELATED"/>
    <property type="match status" value="1"/>
</dbReference>
<dbReference type="GO" id="GO:0006355">
    <property type="term" value="P:regulation of DNA-templated transcription"/>
    <property type="evidence" value="ECO:0007669"/>
    <property type="project" value="InterPro"/>
</dbReference>
<dbReference type="EMBL" id="CP001562">
    <property type="protein sequence ID" value="ACS51707.1"/>
    <property type="molecule type" value="Genomic_DNA"/>
</dbReference>
<evidence type="ECO:0000313" key="8">
    <source>
        <dbReference type="Proteomes" id="UP000001489"/>
    </source>
</evidence>